<dbReference type="RefSeq" id="XP_002737716.1">
    <property type="nucleotide sequence ID" value="XM_002737670.1"/>
</dbReference>
<gene>
    <name evidence="2" type="primary">LOC100366316</name>
</gene>
<name>A0ABM0GUN1_SACKO</name>
<evidence type="ECO:0000313" key="1">
    <source>
        <dbReference type="Proteomes" id="UP000694865"/>
    </source>
</evidence>
<protein>
    <submittedName>
        <fullName evidence="2">Uncharacterized protein LOC100366316</fullName>
    </submittedName>
</protein>
<dbReference type="Proteomes" id="UP000694865">
    <property type="component" value="Unplaced"/>
</dbReference>
<proteinExistence type="predicted"/>
<reference evidence="2" key="1">
    <citation type="submission" date="2025-08" db="UniProtKB">
        <authorList>
            <consortium name="RefSeq"/>
        </authorList>
    </citation>
    <scope>IDENTIFICATION</scope>
    <source>
        <tissue evidence="2">Testes</tissue>
    </source>
</reference>
<sequence>MPRSNGAVKNTYVNNRLLFHWFLRKPTFGLWENIAQCSVRRITVSVKKRNIPTDLKLKSFAVTEPRAEDLIYEAGKTTYINITVTIWNVGDAELPENEVRNNFGLMVYLAKSQNFEDVLPVDTSAILDESQYLQQTSIPNSDDVTLFMNASITIPVESCDQYTVLCVEITIYDSSNTYLDGNTVNNYKCQSMEANRTCLSDLTVAGLFIQNSTNQKYTPGKTTWVNFDLIIKNAGTESIPNSTDTDSTNFNVKLTLTNNQDYESADSWTNIEVNTNYTYAETLQYGIGAGENITITDLTAPINIHPANCEDIHWLCARVFKPTNRYYGDALTNNNDYCIAFGEDGNTAGEKLACDANSVHSLSNIVIYLLLQMVASNIIL</sequence>
<dbReference type="GeneID" id="100366316"/>
<evidence type="ECO:0000313" key="2">
    <source>
        <dbReference type="RefSeq" id="XP_002737716.1"/>
    </source>
</evidence>
<organism evidence="1 2">
    <name type="scientific">Saccoglossus kowalevskii</name>
    <name type="common">Acorn worm</name>
    <dbReference type="NCBI Taxonomy" id="10224"/>
    <lineage>
        <taxon>Eukaryota</taxon>
        <taxon>Metazoa</taxon>
        <taxon>Hemichordata</taxon>
        <taxon>Enteropneusta</taxon>
        <taxon>Harrimaniidae</taxon>
        <taxon>Saccoglossus</taxon>
    </lineage>
</organism>
<accession>A0ABM0GUN1</accession>
<keyword evidence="1" id="KW-1185">Reference proteome</keyword>